<comment type="similarity">
    <text evidence="2">Belongs to the oligopeptide OPT transporter family.</text>
</comment>
<dbReference type="PANTHER" id="PTHR31645:SF0">
    <property type="entry name" value="OLIGOPEPTIDE TRANSPORTER YGL114W-RELATED"/>
    <property type="match status" value="1"/>
</dbReference>
<dbReference type="EMBL" id="JAULSV010000002">
    <property type="protein sequence ID" value="KAK0652760.1"/>
    <property type="molecule type" value="Genomic_DNA"/>
</dbReference>
<proteinExistence type="inferred from homology"/>
<feature type="transmembrane region" description="Helical" evidence="7">
    <location>
        <begin position="120"/>
        <end position="140"/>
    </location>
</feature>
<evidence type="ECO:0000256" key="5">
    <source>
        <dbReference type="ARBA" id="ARBA00022989"/>
    </source>
</evidence>
<dbReference type="InterPro" id="IPR045035">
    <property type="entry name" value="YSL-like"/>
</dbReference>
<comment type="caution">
    <text evidence="8">The sequence shown here is derived from an EMBL/GenBank/DDBJ whole genome shotgun (WGS) entry which is preliminary data.</text>
</comment>
<reference evidence="8" key="1">
    <citation type="submission" date="2023-06" db="EMBL/GenBank/DDBJ databases">
        <title>Genome-scale phylogeny and comparative genomics of the fungal order Sordariales.</title>
        <authorList>
            <consortium name="Lawrence Berkeley National Laboratory"/>
            <person name="Hensen N."/>
            <person name="Bonometti L."/>
            <person name="Westerberg I."/>
            <person name="Brannstrom I.O."/>
            <person name="Guillou S."/>
            <person name="Cros-Aarteil S."/>
            <person name="Calhoun S."/>
            <person name="Haridas S."/>
            <person name="Kuo A."/>
            <person name="Mondo S."/>
            <person name="Pangilinan J."/>
            <person name="Riley R."/>
            <person name="Labutti K."/>
            <person name="Andreopoulos B."/>
            <person name="Lipzen A."/>
            <person name="Chen C."/>
            <person name="Yanf M."/>
            <person name="Daum C."/>
            <person name="Ng V."/>
            <person name="Clum A."/>
            <person name="Steindorff A."/>
            <person name="Ohm R."/>
            <person name="Martin F."/>
            <person name="Silar P."/>
            <person name="Natvig D."/>
            <person name="Lalanne C."/>
            <person name="Gautier V."/>
            <person name="Ament-Velasquez S.L."/>
            <person name="Kruys A."/>
            <person name="Hutchinson M.I."/>
            <person name="Powell A.J."/>
            <person name="Barry K."/>
            <person name="Miller A.N."/>
            <person name="Grigoriev I.V."/>
            <person name="Debuchy R."/>
            <person name="Gladieux P."/>
            <person name="Thoren M.H."/>
            <person name="Johannesson H."/>
        </authorList>
    </citation>
    <scope>NUCLEOTIDE SEQUENCE</scope>
    <source>
        <strain evidence="8">SMH2532-1</strain>
    </source>
</reference>
<gene>
    <name evidence="8" type="ORF">B0T16DRAFT_322618</name>
</gene>
<feature type="transmembrane region" description="Helical" evidence="7">
    <location>
        <begin position="326"/>
        <end position="352"/>
    </location>
</feature>
<dbReference type="GO" id="GO:0035673">
    <property type="term" value="F:oligopeptide transmembrane transporter activity"/>
    <property type="evidence" value="ECO:0007669"/>
    <property type="project" value="InterPro"/>
</dbReference>
<dbReference type="PANTHER" id="PTHR31645">
    <property type="entry name" value="OLIGOPEPTIDE TRANSPORTER YGL114W-RELATED"/>
    <property type="match status" value="1"/>
</dbReference>
<evidence type="ECO:0000256" key="6">
    <source>
        <dbReference type="ARBA" id="ARBA00023136"/>
    </source>
</evidence>
<dbReference type="AlphaFoldDB" id="A0AA40CV78"/>
<feature type="transmembrane region" description="Helical" evidence="7">
    <location>
        <begin position="364"/>
        <end position="389"/>
    </location>
</feature>
<evidence type="ECO:0000256" key="2">
    <source>
        <dbReference type="ARBA" id="ARBA00008807"/>
    </source>
</evidence>
<feature type="transmembrane region" description="Helical" evidence="7">
    <location>
        <begin position="235"/>
        <end position="257"/>
    </location>
</feature>
<accession>A0AA40CV78</accession>
<organism evidence="8 9">
    <name type="scientific">Cercophora newfieldiana</name>
    <dbReference type="NCBI Taxonomy" id="92897"/>
    <lineage>
        <taxon>Eukaryota</taxon>
        <taxon>Fungi</taxon>
        <taxon>Dikarya</taxon>
        <taxon>Ascomycota</taxon>
        <taxon>Pezizomycotina</taxon>
        <taxon>Sordariomycetes</taxon>
        <taxon>Sordariomycetidae</taxon>
        <taxon>Sordariales</taxon>
        <taxon>Lasiosphaeriaceae</taxon>
        <taxon>Cercophora</taxon>
    </lineage>
</organism>
<keyword evidence="4 7" id="KW-0812">Transmembrane</keyword>
<evidence type="ECO:0000256" key="3">
    <source>
        <dbReference type="ARBA" id="ARBA00022448"/>
    </source>
</evidence>
<dbReference type="Pfam" id="PF03169">
    <property type="entry name" value="OPT"/>
    <property type="match status" value="2"/>
</dbReference>
<evidence type="ECO:0000256" key="4">
    <source>
        <dbReference type="ARBA" id="ARBA00022692"/>
    </source>
</evidence>
<feature type="transmembrane region" description="Helical" evidence="7">
    <location>
        <begin position="31"/>
        <end position="58"/>
    </location>
</feature>
<protein>
    <submittedName>
        <fullName evidence="8">OPT oligopeptide transporter protein-domain-containing protein</fullName>
    </submittedName>
</protein>
<evidence type="ECO:0000313" key="8">
    <source>
        <dbReference type="EMBL" id="KAK0652760.1"/>
    </source>
</evidence>
<dbReference type="InterPro" id="IPR004813">
    <property type="entry name" value="OPT"/>
</dbReference>
<evidence type="ECO:0000256" key="7">
    <source>
        <dbReference type="SAM" id="Phobius"/>
    </source>
</evidence>
<keyword evidence="3" id="KW-0813">Transport</keyword>
<evidence type="ECO:0000256" key="1">
    <source>
        <dbReference type="ARBA" id="ARBA00004141"/>
    </source>
</evidence>
<comment type="subcellular location">
    <subcellularLocation>
        <location evidence="1">Membrane</location>
        <topology evidence="1">Multi-pass membrane protein</topology>
    </subcellularLocation>
</comment>
<feature type="non-terminal residue" evidence="8">
    <location>
        <position position="1"/>
    </location>
</feature>
<sequence>IAYFIPVVRSLPVFGSVAARDWAWSFDSSPAYVAVGIIVGPATSIHMLLGAILGWGILSPIAKMKGWAPGNIENWDDGARGWIFWVGMGFILGDAAVEQPKDASAPDDSWPHTSLVSNRLSTWCITSVFVGSFLGLLWLYYGVVPWHSLALGILLIPFASLISMRSLGETDTAATTAIGRGTQALYGAIIPSSHPHNIIINLAMAGVVEAGAWQASQQMGDLKTAHLTRTPPRAIYFGQMLGSFAGCFVATIIYKLYSTVKTIPSDEFPVPDAHIWLAGAQLMYGKGLPPGTFGFALAASVLSFCFGTLKILGAGTQWQALVPSGIALAIGMIIPPALTLPRCLGAAIYIYFRRRRDTDELQLICCASGLVLGQGVFSLVNLLLGLLGVPHF</sequence>
<feature type="transmembrane region" description="Helical" evidence="7">
    <location>
        <begin position="198"/>
        <end position="215"/>
    </location>
</feature>
<dbReference type="GO" id="GO:0000329">
    <property type="term" value="C:fungal-type vacuole membrane"/>
    <property type="evidence" value="ECO:0007669"/>
    <property type="project" value="TreeGrafter"/>
</dbReference>
<keyword evidence="9" id="KW-1185">Reference proteome</keyword>
<name>A0AA40CV78_9PEZI</name>
<keyword evidence="5 7" id="KW-1133">Transmembrane helix</keyword>
<feature type="transmembrane region" description="Helical" evidence="7">
    <location>
        <begin position="146"/>
        <end position="164"/>
    </location>
</feature>
<dbReference type="Proteomes" id="UP001174936">
    <property type="component" value="Unassembled WGS sequence"/>
</dbReference>
<keyword evidence="6 7" id="KW-0472">Membrane</keyword>
<evidence type="ECO:0000313" key="9">
    <source>
        <dbReference type="Proteomes" id="UP001174936"/>
    </source>
</evidence>
<feature type="transmembrane region" description="Helical" evidence="7">
    <location>
        <begin position="293"/>
        <end position="314"/>
    </location>
</feature>